<dbReference type="STRING" id="351675.SAMN05421680_111103"/>
<evidence type="ECO:0000313" key="1">
    <source>
        <dbReference type="EMBL" id="PHM39176.1"/>
    </source>
</evidence>
<protein>
    <submittedName>
        <fullName evidence="2">Type VI secretion system protein ImpG</fullName>
    </submittedName>
    <submittedName>
        <fullName evidence="1">Type VI secretion system protein VasA</fullName>
    </submittedName>
</protein>
<dbReference type="Proteomes" id="UP000224607">
    <property type="component" value="Unassembled WGS sequence"/>
</dbReference>
<evidence type="ECO:0000313" key="2">
    <source>
        <dbReference type="EMBL" id="SFJ57722.1"/>
    </source>
</evidence>
<evidence type="ECO:0000313" key="3">
    <source>
        <dbReference type="Proteomes" id="UP000198919"/>
    </source>
</evidence>
<proteinExistence type="predicted"/>
<dbReference type="EMBL" id="FORG01000011">
    <property type="protein sequence ID" value="SFJ57722.1"/>
    <property type="molecule type" value="Genomic_DNA"/>
</dbReference>
<dbReference type="PANTHER" id="PTHR35370:SF1">
    <property type="entry name" value="TYPE VI SECRETION SYSTEM COMPONENT TSSF1"/>
    <property type="match status" value="1"/>
</dbReference>
<accession>A0A1I3SHX9</accession>
<dbReference type="Pfam" id="PF05947">
    <property type="entry name" value="T6SS_TssF"/>
    <property type="match status" value="1"/>
</dbReference>
<dbReference type="InterPro" id="IPR010272">
    <property type="entry name" value="T6SS_TssF"/>
</dbReference>
<dbReference type="PANTHER" id="PTHR35370">
    <property type="entry name" value="CYTOPLASMIC PROTEIN-RELATED-RELATED"/>
    <property type="match status" value="1"/>
</dbReference>
<keyword evidence="4" id="KW-1185">Reference proteome</keyword>
<reference evidence="3" key="2">
    <citation type="submission" date="2016-10" db="EMBL/GenBank/DDBJ databases">
        <authorList>
            <person name="Varghese N."/>
            <person name="Submissions S."/>
        </authorList>
    </citation>
    <scope>NUCLEOTIDE SEQUENCE [LARGE SCALE GENOMIC DNA]</scope>
    <source>
        <strain evidence="3">DSM 17908</strain>
    </source>
</reference>
<organism evidence="2 3">
    <name type="scientific">Xenorhabdus mauleonii</name>
    <dbReference type="NCBI Taxonomy" id="351675"/>
    <lineage>
        <taxon>Bacteria</taxon>
        <taxon>Pseudomonadati</taxon>
        <taxon>Pseudomonadota</taxon>
        <taxon>Gammaproteobacteria</taxon>
        <taxon>Enterobacterales</taxon>
        <taxon>Morganellaceae</taxon>
        <taxon>Xenorhabdus</taxon>
    </lineage>
</organism>
<dbReference type="OrthoDB" id="6458000at2"/>
<dbReference type="AlphaFoldDB" id="A0A1I3SHX9"/>
<name>A0A1I3SHX9_9GAMM</name>
<sequence length="259" mass="29554">MKNFEHYFQHEIEYLRALQRLISQEKPHLADILNGQEPDVERTHEGFAFLVARQHQKIDDAFPEITRPTLQSLDSQVLKGLPATSVMQLHNGIGADYACSVPKGSQITTENESVFVTSRQCDIEPLTLIRREIYHQAQETQLKLTFQYTGKDDHWPITPISLFLSADETVADSLMLALRQYAYGLRLSRGETLYPMDCIRLEPLQGTSRLILSPPQKSGNWAPQLLLESLYLPHVHHFVTLVLPTSMLRRLSMAEAGEF</sequence>
<reference evidence="2" key="1">
    <citation type="submission" date="2016-10" db="EMBL/GenBank/DDBJ databases">
        <authorList>
            <person name="de Groot N.N."/>
        </authorList>
    </citation>
    <scope>NUCLEOTIDE SEQUENCE [LARGE SCALE GENOMIC DNA]</scope>
    <source>
        <strain evidence="2">DSM 17908</strain>
    </source>
</reference>
<gene>
    <name evidence="2" type="ORF">SAMN05421680_111103</name>
    <name evidence="1" type="ORF">Xmau_03082</name>
</gene>
<dbReference type="EMBL" id="NITY01000012">
    <property type="protein sequence ID" value="PHM39176.1"/>
    <property type="molecule type" value="Genomic_DNA"/>
</dbReference>
<dbReference type="RefSeq" id="WP_092511343.1">
    <property type="nucleotide sequence ID" value="NZ_CAWNQB010000004.1"/>
</dbReference>
<evidence type="ECO:0000313" key="4">
    <source>
        <dbReference type="Proteomes" id="UP000224607"/>
    </source>
</evidence>
<dbReference type="Proteomes" id="UP000198919">
    <property type="component" value="Unassembled WGS sequence"/>
</dbReference>
<reference evidence="1 4" key="3">
    <citation type="journal article" date="2017" name="Nat. Microbiol.">
        <title>Natural product diversity associated with the nematode symbionts Photorhabdus and Xenorhabdus.</title>
        <authorList>
            <person name="Tobias N.J."/>
            <person name="Wolff H."/>
            <person name="Djahanschiri B."/>
            <person name="Grundmann F."/>
            <person name="Kronenwerth M."/>
            <person name="Shi Y.M."/>
            <person name="Simonyi S."/>
            <person name="Grun P."/>
            <person name="Shapiro-Ilan D."/>
            <person name="Pidot S.J."/>
            <person name="Stinear T.P."/>
            <person name="Ebersberger I."/>
            <person name="Bode H.B."/>
        </authorList>
    </citation>
    <scope>NUCLEOTIDE SEQUENCE [LARGE SCALE GENOMIC DNA]</scope>
    <source>
        <strain evidence="1 4">DSM 17908</strain>
    </source>
</reference>